<dbReference type="RefSeq" id="WP_013278427.1">
    <property type="nucleotide sequence ID" value="NC_014378.1"/>
</dbReference>
<protein>
    <submittedName>
        <fullName evidence="1">Stage V sporulation protein S</fullName>
    </submittedName>
</protein>
<gene>
    <name evidence="1" type="ordered locus">Acear_1472</name>
</gene>
<dbReference type="PANTHER" id="PTHR35331">
    <property type="entry name" value="STAGE V SPORULATION PROTEIN S"/>
    <property type="match status" value="1"/>
</dbReference>
<dbReference type="GO" id="GO:0003676">
    <property type="term" value="F:nucleic acid binding"/>
    <property type="evidence" value="ECO:0007669"/>
    <property type="project" value="InterPro"/>
</dbReference>
<sequence length="86" mass="8800">MEVLKVSSDSSPNSVAGALAGVLRERGAAELQAIGAGAINQGIKAVAIARGFVAPSGLDLICIPAFTDIEIDGEERTAIKLIVEPR</sequence>
<dbReference type="STRING" id="574087.Acear_1472"/>
<dbReference type="eggNOG" id="COG2359">
    <property type="taxonomic scope" value="Bacteria"/>
</dbReference>
<proteinExistence type="predicted"/>
<organism evidence="1 2">
    <name type="scientific">Acetohalobium arabaticum (strain ATCC 49924 / DSM 5501 / Z-7288)</name>
    <dbReference type="NCBI Taxonomy" id="574087"/>
    <lineage>
        <taxon>Bacteria</taxon>
        <taxon>Bacillati</taxon>
        <taxon>Bacillota</taxon>
        <taxon>Clostridia</taxon>
        <taxon>Halanaerobiales</taxon>
        <taxon>Halobacteroidaceae</taxon>
        <taxon>Acetohalobium</taxon>
    </lineage>
</organism>
<dbReference type="AlphaFoldDB" id="D9QR41"/>
<dbReference type="InterPro" id="IPR007347">
    <property type="entry name" value="SpoVS"/>
</dbReference>
<evidence type="ECO:0000313" key="1">
    <source>
        <dbReference type="EMBL" id="ADL12982.1"/>
    </source>
</evidence>
<dbReference type="InterPro" id="IPR036882">
    <property type="entry name" value="Alba-like_dom_sf"/>
</dbReference>
<dbReference type="HOGENOM" id="CLU_168904_1_0_9"/>
<dbReference type="KEGG" id="aar:Acear_1472"/>
<dbReference type="Gene3D" id="3.30.110.20">
    <property type="entry name" value="Alba-like domain"/>
    <property type="match status" value="1"/>
</dbReference>
<accession>D9QR41</accession>
<reference evidence="1 2" key="1">
    <citation type="journal article" date="2010" name="Stand. Genomic Sci.">
        <title>Complete genome sequence of Acetohalobium arabaticum type strain (Z-7288).</title>
        <authorList>
            <person name="Sikorski J."/>
            <person name="Lapidus A."/>
            <person name="Chertkov O."/>
            <person name="Lucas S."/>
            <person name="Copeland A."/>
            <person name="Glavina Del Rio T."/>
            <person name="Nolan M."/>
            <person name="Tice H."/>
            <person name="Cheng J.F."/>
            <person name="Han C."/>
            <person name="Brambilla E."/>
            <person name="Pitluck S."/>
            <person name="Liolios K."/>
            <person name="Ivanova N."/>
            <person name="Mavromatis K."/>
            <person name="Mikhailova N."/>
            <person name="Pati A."/>
            <person name="Bruce D."/>
            <person name="Detter C."/>
            <person name="Tapia R."/>
            <person name="Goodwin L."/>
            <person name="Chen A."/>
            <person name="Palaniappan K."/>
            <person name="Land M."/>
            <person name="Hauser L."/>
            <person name="Chang Y.J."/>
            <person name="Jeffries C.D."/>
            <person name="Rohde M."/>
            <person name="Goker M."/>
            <person name="Spring S."/>
            <person name="Woyke T."/>
            <person name="Bristow J."/>
            <person name="Eisen J.A."/>
            <person name="Markowitz V."/>
            <person name="Hugenholtz P."/>
            <person name="Kyrpides N.C."/>
            <person name="Klenk H.P."/>
        </authorList>
    </citation>
    <scope>NUCLEOTIDE SEQUENCE [LARGE SCALE GENOMIC DNA]</scope>
    <source>
        <strain evidence="2">ATCC 49924 / DSM 5501 / Z-7288</strain>
    </source>
</reference>
<dbReference type="PANTHER" id="PTHR35331:SF1">
    <property type="entry name" value="STAGE V SPORULATION PROTEIN S"/>
    <property type="match status" value="1"/>
</dbReference>
<dbReference type="FunFam" id="3.30.110.20:FF:000001">
    <property type="entry name" value="Stage V sporulation protein S"/>
    <property type="match status" value="1"/>
</dbReference>
<dbReference type="EMBL" id="CP002105">
    <property type="protein sequence ID" value="ADL12982.1"/>
    <property type="molecule type" value="Genomic_DNA"/>
</dbReference>
<evidence type="ECO:0000313" key="2">
    <source>
        <dbReference type="Proteomes" id="UP000001661"/>
    </source>
</evidence>
<dbReference type="OrthoDB" id="9796055at2"/>
<name>D9QR41_ACEAZ</name>
<dbReference type="Pfam" id="PF04232">
    <property type="entry name" value="SpoVS"/>
    <property type="match status" value="1"/>
</dbReference>
<keyword evidence="2" id="KW-1185">Reference proteome</keyword>
<dbReference type="Proteomes" id="UP000001661">
    <property type="component" value="Chromosome"/>
</dbReference>